<keyword evidence="2" id="KW-1185">Reference proteome</keyword>
<evidence type="ECO:0000313" key="2">
    <source>
        <dbReference type="Proteomes" id="UP000262379"/>
    </source>
</evidence>
<name>A0A371X3Q5_9HYPH</name>
<comment type="caution">
    <text evidence="1">The sequence shown here is derived from an EMBL/GenBank/DDBJ whole genome shotgun (WGS) entry which is preliminary data.</text>
</comment>
<accession>A0A371X3Q5</accession>
<dbReference type="AlphaFoldDB" id="A0A371X3Q5"/>
<dbReference type="Proteomes" id="UP000262379">
    <property type="component" value="Unassembled WGS sequence"/>
</dbReference>
<organism evidence="1 2">
    <name type="scientific">Mesorhizobium denitrificans</name>
    <dbReference type="NCBI Taxonomy" id="2294114"/>
    <lineage>
        <taxon>Bacteria</taxon>
        <taxon>Pseudomonadati</taxon>
        <taxon>Pseudomonadota</taxon>
        <taxon>Alphaproteobacteria</taxon>
        <taxon>Hyphomicrobiales</taxon>
        <taxon>Phyllobacteriaceae</taxon>
        <taxon>Mesorhizobium</taxon>
    </lineage>
</organism>
<gene>
    <name evidence="1" type="ORF">DY251_20375</name>
</gene>
<protein>
    <submittedName>
        <fullName evidence="1">Uncharacterized protein</fullName>
    </submittedName>
</protein>
<proteinExistence type="predicted"/>
<sequence>MAHCSREVWHSPEAHVCAGAAWWAAPDGSFMALATIPECMPTWLASTCIGAASSESAIRNEAKTRSITRNYTVRCLDANHRAGVVTPGRRCCKSAVERPFDGVQ</sequence>
<reference evidence="2" key="1">
    <citation type="submission" date="2018-08" db="EMBL/GenBank/DDBJ databases">
        <authorList>
            <person name="Im W.T."/>
        </authorList>
    </citation>
    <scope>NUCLEOTIDE SEQUENCE [LARGE SCALE GENOMIC DNA]</scope>
    <source>
        <strain evidence="2">LA-28</strain>
    </source>
</reference>
<evidence type="ECO:0000313" key="1">
    <source>
        <dbReference type="EMBL" id="RFC63843.1"/>
    </source>
</evidence>
<dbReference type="EMBL" id="QURN01000025">
    <property type="protein sequence ID" value="RFC63843.1"/>
    <property type="molecule type" value="Genomic_DNA"/>
</dbReference>